<dbReference type="Proteomes" id="UP000823775">
    <property type="component" value="Unassembled WGS sequence"/>
</dbReference>
<name>A0ABS8W1V8_DATST</name>
<comment type="caution">
    <text evidence="1">The sequence shown here is derived from an EMBL/GenBank/DDBJ whole genome shotgun (WGS) entry which is preliminary data.</text>
</comment>
<protein>
    <submittedName>
        <fullName evidence="1">Uncharacterized protein</fullName>
    </submittedName>
</protein>
<dbReference type="EMBL" id="JACEIK010006322">
    <property type="protein sequence ID" value="MCE2055500.1"/>
    <property type="molecule type" value="Genomic_DNA"/>
</dbReference>
<evidence type="ECO:0000313" key="1">
    <source>
        <dbReference type="EMBL" id="MCE2055500.1"/>
    </source>
</evidence>
<accession>A0ABS8W1V8</accession>
<proteinExistence type="predicted"/>
<reference evidence="1 2" key="1">
    <citation type="journal article" date="2021" name="BMC Genomics">
        <title>Datura genome reveals duplications of psychoactive alkaloid biosynthetic genes and high mutation rate following tissue culture.</title>
        <authorList>
            <person name="Rajewski A."/>
            <person name="Carter-House D."/>
            <person name="Stajich J."/>
            <person name="Litt A."/>
        </authorList>
    </citation>
    <scope>NUCLEOTIDE SEQUENCE [LARGE SCALE GENOMIC DNA]</scope>
    <source>
        <strain evidence="1">AR-01</strain>
    </source>
</reference>
<gene>
    <name evidence="1" type="ORF">HAX54_042770</name>
</gene>
<evidence type="ECO:0000313" key="2">
    <source>
        <dbReference type="Proteomes" id="UP000823775"/>
    </source>
</evidence>
<organism evidence="1 2">
    <name type="scientific">Datura stramonium</name>
    <name type="common">Jimsonweed</name>
    <name type="synonym">Common thornapple</name>
    <dbReference type="NCBI Taxonomy" id="4076"/>
    <lineage>
        <taxon>Eukaryota</taxon>
        <taxon>Viridiplantae</taxon>
        <taxon>Streptophyta</taxon>
        <taxon>Embryophyta</taxon>
        <taxon>Tracheophyta</taxon>
        <taxon>Spermatophyta</taxon>
        <taxon>Magnoliopsida</taxon>
        <taxon>eudicotyledons</taxon>
        <taxon>Gunneridae</taxon>
        <taxon>Pentapetalae</taxon>
        <taxon>asterids</taxon>
        <taxon>lamiids</taxon>
        <taxon>Solanales</taxon>
        <taxon>Solanaceae</taxon>
        <taxon>Solanoideae</taxon>
        <taxon>Datureae</taxon>
        <taxon>Datura</taxon>
    </lineage>
</organism>
<sequence>MRKRLSSSYAAPITFRSPQERVTARLSIQSGRSLLQRENDAMSRLLISAAEFGVVRIIGHGISSDELRIMLIKNEWLFRLSEKYKHYDKFLCDWSDNAMAKGQGHRGRNISIFQKKLEEVLNKLKGIAKEVDQIIRFRVTEQSWRKIESEEVKMRMLQMH</sequence>
<dbReference type="PANTHER" id="PTHR34945">
    <property type="entry name" value="2-OXOGLUTARATE (2OG) AND FE(II)-DEPENDENT OXYGENASE SUPERFAMILY PROTEIN"/>
    <property type="match status" value="1"/>
</dbReference>
<dbReference type="PANTHER" id="PTHR34945:SF4">
    <property type="entry name" value="2-OXOGLUTARATE (2OG) AND FE(II)-DEPENDENT OXYGENASE SUPERFAMILY PROTEIN"/>
    <property type="match status" value="1"/>
</dbReference>
<keyword evidence="2" id="KW-1185">Reference proteome</keyword>